<proteinExistence type="predicted"/>
<dbReference type="EMBL" id="BAAAQN010000053">
    <property type="protein sequence ID" value="GAA2052228.1"/>
    <property type="molecule type" value="Genomic_DNA"/>
</dbReference>
<dbReference type="Pfam" id="PF22483">
    <property type="entry name" value="Mu-transpos_C_2"/>
    <property type="match status" value="1"/>
</dbReference>
<protein>
    <recommendedName>
        <fullName evidence="1">Transposase for insertion sequence element IS21-like C-terminal domain-containing protein</fullName>
    </recommendedName>
</protein>
<dbReference type="PANTHER" id="PTHR35004">
    <property type="entry name" value="TRANSPOSASE RV3428C-RELATED"/>
    <property type="match status" value="1"/>
</dbReference>
<comment type="caution">
    <text evidence="2">The sequence shown here is derived from an EMBL/GenBank/DDBJ whole genome shotgun (WGS) entry which is preliminary data.</text>
</comment>
<evidence type="ECO:0000259" key="1">
    <source>
        <dbReference type="Pfam" id="PF22483"/>
    </source>
</evidence>
<evidence type="ECO:0000313" key="2">
    <source>
        <dbReference type="EMBL" id="GAA2052228.1"/>
    </source>
</evidence>
<feature type="domain" description="Transposase for insertion sequence element IS21-like C-terminal" evidence="1">
    <location>
        <begin position="229"/>
        <end position="299"/>
    </location>
</feature>
<dbReference type="InterPro" id="IPR054353">
    <property type="entry name" value="IstA-like_C"/>
</dbReference>
<keyword evidence="3" id="KW-1185">Reference proteome</keyword>
<accession>A0ABP5GRW7</accession>
<sequence length="338" mass="37201">MEILAAYDLTGSYRKAAELAGCDHHTVRRYVQLRGTGIDSSTRIPCAKVIDAFMPEVEELIEASRGRIGADQVHKKLVAMGCDGTNRTPAARWPRRRSPTRPGTARRACGGVPTYCLTDNEKTVTTAHIANIAVRNPGIVPIGRFYSTVIRTCMPADPASKGGVENTVKIAKRDIVPTTTNLRGSYVSFGEIEVACDAFMAEVNGRVHRETRRIPLEMLGEERFRLHQVPEHPYTQAFGTTRQVHDKDSTIRVEQVRYSVSHQHADRQVFVRWHGDELVVTGIVDGTPAKIARHHRSTPGNPVILDEHYPESARGARTPKPTNAAEEAFLAIGPGAAS</sequence>
<dbReference type="Proteomes" id="UP001500751">
    <property type="component" value="Unassembled WGS sequence"/>
</dbReference>
<reference evidence="3" key="1">
    <citation type="journal article" date="2019" name="Int. J. Syst. Evol. Microbiol.">
        <title>The Global Catalogue of Microorganisms (GCM) 10K type strain sequencing project: providing services to taxonomists for standard genome sequencing and annotation.</title>
        <authorList>
            <consortium name="The Broad Institute Genomics Platform"/>
            <consortium name="The Broad Institute Genome Sequencing Center for Infectious Disease"/>
            <person name="Wu L."/>
            <person name="Ma J."/>
        </authorList>
    </citation>
    <scope>NUCLEOTIDE SEQUENCE [LARGE SCALE GENOMIC DNA]</scope>
    <source>
        <strain evidence="3">JCM 16014</strain>
    </source>
</reference>
<organism evidence="2 3">
    <name type="scientific">Catenulispora yoronensis</name>
    <dbReference type="NCBI Taxonomy" id="450799"/>
    <lineage>
        <taxon>Bacteria</taxon>
        <taxon>Bacillati</taxon>
        <taxon>Actinomycetota</taxon>
        <taxon>Actinomycetes</taxon>
        <taxon>Catenulisporales</taxon>
        <taxon>Catenulisporaceae</taxon>
        <taxon>Catenulispora</taxon>
    </lineage>
</organism>
<name>A0ABP5GRW7_9ACTN</name>
<gene>
    <name evidence="2" type="ORF">GCM10009839_69430</name>
</gene>
<dbReference type="PANTHER" id="PTHR35004:SF6">
    <property type="entry name" value="TRANSPOSASE"/>
    <property type="match status" value="1"/>
</dbReference>
<evidence type="ECO:0000313" key="3">
    <source>
        <dbReference type="Proteomes" id="UP001500751"/>
    </source>
</evidence>